<dbReference type="OrthoDB" id="5984345at2759"/>
<accession>A0A7D9DKK3</accession>
<feature type="compositionally biased region" description="Polar residues" evidence="1">
    <location>
        <begin position="32"/>
        <end position="52"/>
    </location>
</feature>
<feature type="compositionally biased region" description="Polar residues" evidence="1">
    <location>
        <begin position="61"/>
        <end position="74"/>
    </location>
</feature>
<sequence>MDMDMGEYDFDGGADDISGDDNSVGDGHGDNSDQLLTKENNDGRNAQQSSSKSIDHDMPDLSTSGGCDNPNIDQNPLKRMVVKAVLDALRIKHHSGVSVKTFEDVLEYGKKQLFTSLREDVDVEILTTLWPKSWNDVQLLLKEEGFEDAKEFYICFCRDEKELTRDGKSTKKFVYNGKYSVMENKHDNCSHCGCAGYLKYLYLGLGSKVKNWFRNKVMCKKMLHHWLEREHWMGNSEGWEIKKEMWDGKRWAELQWFWNPNCVWALPTRCIHCDIPISAEHLMNSPAHDLENDIKVVECPICFKNFEHSIKWANGSPLNLGLIGHFDGWQPFGTSYRGSGSLEVTVANMRKSERNHVNEVYVVGFVPCSDIPNNLPCGLDPFLDPLMNDLCDGFIEGFQVCFPAEVEIEQYKPSPEETVRLLLVCWTADHPGQCEVGKFLNQGKCACRRCKLVGQHLENSSNTHYYYGENRLHCRDPWGQREIELELETLFDIENETRSSVRKRMSSEKGFTGISIFHKYLYPLYGFNILYHLVYDVFHTVPLNVVKNQLGRTLDLGMINKINLDEQIQNFPWTHEFKDGRLPRQIGKDCKGIGYWKAESFQKFGFPMAECILESHISSPKEFEIVCLVARLTELHFHDGRNGWTPTMIELHRKLAWRLNIQVEEVQGLEMCTISLHNLLHIHEDITNFSAPDNVWCAVFERAVKEYVKKSNNGKCIEVTFAHVEAIREYLKSVEECDQTLPNGKHDISLGIANSKETCQILSQIEPPPREAFLIGSMKNIKALDQVNCDMIAELLSLPPWKVPVAAYVCKRCFKKNVGFNGTVFVAGDTVIVAVDGQEIVIQLQEFLSVNGGDNLYSLLAQGICYPIQLKDNGSADTNYWSGFVKVKCQPLHNSMIFNVKDIRRKVILYPSCHDNLLTVVDYMRHLRCFPYELVIPVYPKVGDMVLIQGESNEDIWHGHIQSVDLLAKMVDLFFYIPSFRNHQDDIYVRETRGRGARNTVHWQSIIGIAEGHWNSPSSTWVKKV</sequence>
<dbReference type="PANTHER" id="PTHR33361">
    <property type="entry name" value="GLR0591 PROTEIN"/>
    <property type="match status" value="1"/>
</dbReference>
<evidence type="ECO:0000313" key="3">
    <source>
        <dbReference type="Proteomes" id="UP001152795"/>
    </source>
</evidence>
<evidence type="ECO:0000313" key="2">
    <source>
        <dbReference type="EMBL" id="CAB3987052.1"/>
    </source>
</evidence>
<dbReference type="EMBL" id="CACRXK020001113">
    <property type="protein sequence ID" value="CAB3987052.1"/>
    <property type="molecule type" value="Genomic_DNA"/>
</dbReference>
<dbReference type="InterPro" id="IPR010281">
    <property type="entry name" value="DUF885"/>
</dbReference>
<evidence type="ECO:0000256" key="1">
    <source>
        <dbReference type="SAM" id="MobiDB-lite"/>
    </source>
</evidence>
<comment type="caution">
    <text evidence="2">The sequence shown here is derived from an EMBL/GenBank/DDBJ whole genome shotgun (WGS) entry which is preliminary data.</text>
</comment>
<proteinExistence type="predicted"/>
<organism evidence="2 3">
    <name type="scientific">Paramuricea clavata</name>
    <name type="common">Red gorgonian</name>
    <name type="synonym">Violescent sea-whip</name>
    <dbReference type="NCBI Taxonomy" id="317549"/>
    <lineage>
        <taxon>Eukaryota</taxon>
        <taxon>Metazoa</taxon>
        <taxon>Cnidaria</taxon>
        <taxon>Anthozoa</taxon>
        <taxon>Octocorallia</taxon>
        <taxon>Malacalcyonacea</taxon>
        <taxon>Plexauridae</taxon>
        <taxon>Paramuricea</taxon>
    </lineage>
</organism>
<feature type="region of interest" description="Disordered" evidence="1">
    <location>
        <begin position="1"/>
        <end position="74"/>
    </location>
</feature>
<keyword evidence="3" id="KW-1185">Reference proteome</keyword>
<dbReference type="Proteomes" id="UP001152795">
    <property type="component" value="Unassembled WGS sequence"/>
</dbReference>
<reference evidence="2" key="1">
    <citation type="submission" date="2020-04" db="EMBL/GenBank/DDBJ databases">
        <authorList>
            <person name="Alioto T."/>
            <person name="Alioto T."/>
            <person name="Gomez Garrido J."/>
        </authorList>
    </citation>
    <scope>NUCLEOTIDE SEQUENCE</scope>
    <source>
        <strain evidence="2">A484AB</strain>
    </source>
</reference>
<protein>
    <submittedName>
        <fullName evidence="2">Uncharacterized protein</fullName>
    </submittedName>
</protein>
<feature type="compositionally biased region" description="Acidic residues" evidence="1">
    <location>
        <begin position="1"/>
        <end position="19"/>
    </location>
</feature>
<name>A0A7D9DKK3_PARCT</name>
<dbReference type="AlphaFoldDB" id="A0A7D9DKK3"/>
<gene>
    <name evidence="2" type="ORF">PACLA_8A084371</name>
</gene>
<dbReference type="PANTHER" id="PTHR33361:SF2">
    <property type="entry name" value="DUF885 DOMAIN-CONTAINING PROTEIN"/>
    <property type="match status" value="1"/>
</dbReference>